<dbReference type="Proteomes" id="UP000265742">
    <property type="component" value="Unassembled WGS sequence"/>
</dbReference>
<dbReference type="SMART" id="SM00642">
    <property type="entry name" value="Aamy"/>
    <property type="match status" value="1"/>
</dbReference>
<dbReference type="RefSeq" id="WP_119480566.1">
    <property type="nucleotide sequence ID" value="NZ_QXTG01000001.1"/>
</dbReference>
<dbReference type="Pfam" id="PF00128">
    <property type="entry name" value="Alpha-amylase"/>
    <property type="match status" value="1"/>
</dbReference>
<evidence type="ECO:0000256" key="1">
    <source>
        <dbReference type="ARBA" id="ARBA00022801"/>
    </source>
</evidence>
<dbReference type="GO" id="GO:0005975">
    <property type="term" value="P:carbohydrate metabolic process"/>
    <property type="evidence" value="ECO:0007669"/>
    <property type="project" value="InterPro"/>
</dbReference>
<comment type="caution">
    <text evidence="4">The sequence shown here is derived from an EMBL/GenBank/DDBJ whole genome shotgun (WGS) entry which is preliminary data.</text>
</comment>
<dbReference type="InterPro" id="IPR017853">
    <property type="entry name" value="GH"/>
</dbReference>
<protein>
    <submittedName>
        <fullName evidence="4">DUF3459 domain-containing protein</fullName>
    </submittedName>
</protein>
<dbReference type="CDD" id="cd11354">
    <property type="entry name" value="AmyAc_bac_CMD_like"/>
    <property type="match status" value="1"/>
</dbReference>
<dbReference type="Gene3D" id="3.20.20.80">
    <property type="entry name" value="Glycosidases"/>
    <property type="match status" value="1"/>
</dbReference>
<dbReference type="InterPro" id="IPR006047">
    <property type="entry name" value="GH13_cat_dom"/>
</dbReference>
<keyword evidence="1" id="KW-0378">Hydrolase</keyword>
<organism evidence="4 5">
    <name type="scientific">Amnibacterium setariae</name>
    <dbReference type="NCBI Taxonomy" id="2306585"/>
    <lineage>
        <taxon>Bacteria</taxon>
        <taxon>Bacillati</taxon>
        <taxon>Actinomycetota</taxon>
        <taxon>Actinomycetes</taxon>
        <taxon>Micrococcales</taxon>
        <taxon>Microbacteriaceae</taxon>
        <taxon>Amnibacterium</taxon>
    </lineage>
</organism>
<dbReference type="PANTHER" id="PTHR10357">
    <property type="entry name" value="ALPHA-AMYLASE FAMILY MEMBER"/>
    <property type="match status" value="1"/>
</dbReference>
<reference evidence="5" key="1">
    <citation type="submission" date="2018-09" db="EMBL/GenBank/DDBJ databases">
        <authorList>
            <person name="Kim I."/>
        </authorList>
    </citation>
    <scope>NUCLEOTIDE SEQUENCE [LARGE SCALE GENOMIC DNA]</scope>
    <source>
        <strain evidence="5">DD4a</strain>
    </source>
</reference>
<name>A0A3A1U164_9MICO</name>
<evidence type="ECO:0000259" key="3">
    <source>
        <dbReference type="SMART" id="SM00642"/>
    </source>
</evidence>
<feature type="domain" description="Glycosyl hydrolase family 13 catalytic" evidence="3">
    <location>
        <begin position="10"/>
        <end position="347"/>
    </location>
</feature>
<dbReference type="PANTHER" id="PTHR10357:SF210">
    <property type="entry name" value="MALTODEXTRIN GLUCOSIDASE"/>
    <property type="match status" value="1"/>
</dbReference>
<dbReference type="GO" id="GO:0016798">
    <property type="term" value="F:hydrolase activity, acting on glycosyl bonds"/>
    <property type="evidence" value="ECO:0007669"/>
    <property type="project" value="UniProtKB-KW"/>
</dbReference>
<proteinExistence type="predicted"/>
<dbReference type="EMBL" id="QXTG01000001">
    <property type="protein sequence ID" value="RIX30202.1"/>
    <property type="molecule type" value="Genomic_DNA"/>
</dbReference>
<gene>
    <name evidence="4" type="ORF">D1781_01770</name>
</gene>
<keyword evidence="5" id="KW-1185">Reference proteome</keyword>
<dbReference type="AlphaFoldDB" id="A0A3A1U164"/>
<evidence type="ECO:0000256" key="2">
    <source>
        <dbReference type="ARBA" id="ARBA00023295"/>
    </source>
</evidence>
<evidence type="ECO:0000313" key="4">
    <source>
        <dbReference type="EMBL" id="RIX30202.1"/>
    </source>
</evidence>
<dbReference type="SUPFAM" id="SSF51445">
    <property type="entry name" value="(Trans)glycosidases"/>
    <property type="match status" value="1"/>
</dbReference>
<sequence length="418" mass="46313">MRFEDVILWHVYPLGFTGAERENPPGAPVRHRLPRIEGWLDHLVGLGANGLQLGPVFDSETHGYDTRDHFRVDPRLGDEDDLRHLIAAAHDRGVKVVLDGVFNHVGRSFERFVRAEEGDPGAAAWFHRTADGWADFEGHSALVALDHGNPAVRDHVIAVMRHWLDLGVDGWRLDAAYAVPTAFWHEVADAVHASHPHAWLLGEVIHGDYARFVAESGLDSVTQYELWKAIWSGLNERNLWELAWSLGRHRDMVESFLPAVFLGNHDTTRIASRLVDERHLAHAVVVLLTIAGTPVVYSGDEEGFRGVKEDRAGGDDAVRPAFPDSPDELSPLGEPVLRLHQRLIALRRRKPWLAHGRYEQVRVENDVLVYRMTAPDGADAITVALNVGDAPLDLAPGAGERVLEGGLGPHEAAVIGRD</sequence>
<evidence type="ECO:0000313" key="5">
    <source>
        <dbReference type="Proteomes" id="UP000265742"/>
    </source>
</evidence>
<keyword evidence="2" id="KW-0326">Glycosidase</keyword>
<accession>A0A3A1U164</accession>
<dbReference type="OrthoDB" id="9802433at2"/>